<keyword evidence="3" id="KW-1185">Reference proteome</keyword>
<evidence type="ECO:0000313" key="3">
    <source>
        <dbReference type="Proteomes" id="UP001302429"/>
    </source>
</evidence>
<keyword evidence="1" id="KW-0812">Transmembrane</keyword>
<evidence type="ECO:0000256" key="1">
    <source>
        <dbReference type="SAM" id="Phobius"/>
    </source>
</evidence>
<dbReference type="AlphaFoldDB" id="A0AA97I1Q1"/>
<gene>
    <name evidence="2" type="ORF">RB602_06145</name>
</gene>
<dbReference type="Proteomes" id="UP001302429">
    <property type="component" value="Chromosome"/>
</dbReference>
<accession>A0AA97I1Q1</accession>
<proteinExistence type="predicted"/>
<evidence type="ECO:0000313" key="2">
    <source>
        <dbReference type="EMBL" id="WOE76292.1"/>
    </source>
</evidence>
<organism evidence="2 3">
    <name type="scientific">Alterisphingorhabdus coralli</name>
    <dbReference type="NCBI Taxonomy" id="3071408"/>
    <lineage>
        <taxon>Bacteria</taxon>
        <taxon>Pseudomonadati</taxon>
        <taxon>Pseudomonadota</taxon>
        <taxon>Alphaproteobacteria</taxon>
        <taxon>Sphingomonadales</taxon>
        <taxon>Sphingomonadaceae</taxon>
        <taxon>Alterisphingorhabdus (ex Yan et al. 2024)</taxon>
    </lineage>
</organism>
<name>A0AA97I1Q1_9SPHN</name>
<protein>
    <submittedName>
        <fullName evidence="2">Uncharacterized protein</fullName>
    </submittedName>
</protein>
<dbReference type="EMBL" id="CP136594">
    <property type="protein sequence ID" value="WOE76292.1"/>
    <property type="molecule type" value="Genomic_DNA"/>
</dbReference>
<dbReference type="KEGG" id="acoa:RB602_06145"/>
<feature type="transmembrane region" description="Helical" evidence="1">
    <location>
        <begin position="24"/>
        <end position="45"/>
    </location>
</feature>
<sequence length="89" mass="9689">MLLLRSSIRTDIDASNMFGHRPPMINIALSLMMLAGFALIIGAIIMVRRDGWTRKPLLMLVLAGIMFANVAIWAVPNERGVAPAEAVGE</sequence>
<feature type="transmembrane region" description="Helical" evidence="1">
    <location>
        <begin position="57"/>
        <end position="75"/>
    </location>
</feature>
<keyword evidence="1" id="KW-1133">Transmembrane helix</keyword>
<dbReference type="RefSeq" id="WP_317083901.1">
    <property type="nucleotide sequence ID" value="NZ_CP136594.1"/>
</dbReference>
<reference evidence="2 3" key="1">
    <citation type="submission" date="2023-10" db="EMBL/GenBank/DDBJ databases">
        <title>Complete genome sequence of a Sphingomonadaceae bacterium.</title>
        <authorList>
            <person name="Yan C."/>
        </authorList>
    </citation>
    <scope>NUCLEOTIDE SEQUENCE [LARGE SCALE GENOMIC DNA]</scope>
    <source>
        <strain evidence="2 3">SCSIO 66989</strain>
    </source>
</reference>
<keyword evidence="1" id="KW-0472">Membrane</keyword>